<keyword evidence="2" id="KW-1185">Reference proteome</keyword>
<evidence type="ECO:0000313" key="2">
    <source>
        <dbReference type="Proteomes" id="UP001195483"/>
    </source>
</evidence>
<dbReference type="Proteomes" id="UP001195483">
    <property type="component" value="Unassembled WGS sequence"/>
</dbReference>
<comment type="caution">
    <text evidence="1">The sequence shown here is derived from an EMBL/GenBank/DDBJ whole genome shotgun (WGS) entry which is preliminary data.</text>
</comment>
<evidence type="ECO:0000313" key="1">
    <source>
        <dbReference type="EMBL" id="KAK3609930.1"/>
    </source>
</evidence>
<reference evidence="1" key="3">
    <citation type="submission" date="2023-05" db="EMBL/GenBank/DDBJ databases">
        <authorList>
            <person name="Smith C.H."/>
        </authorList>
    </citation>
    <scope>NUCLEOTIDE SEQUENCE</scope>
    <source>
        <strain evidence="1">CHS0354</strain>
        <tissue evidence="1">Mantle</tissue>
    </source>
</reference>
<reference evidence="1" key="1">
    <citation type="journal article" date="2021" name="Genome Biol. Evol.">
        <title>A High-Quality Reference Genome for a Parasitic Bivalve with Doubly Uniparental Inheritance (Bivalvia: Unionida).</title>
        <authorList>
            <person name="Smith C.H."/>
        </authorList>
    </citation>
    <scope>NUCLEOTIDE SEQUENCE</scope>
    <source>
        <strain evidence="1">CHS0354</strain>
    </source>
</reference>
<proteinExistence type="predicted"/>
<name>A0AAE0WE12_9BIVA</name>
<protein>
    <submittedName>
        <fullName evidence="1">Uncharacterized protein</fullName>
    </submittedName>
</protein>
<sequence>MRIDAPVILIILGKFSTTCCEMQKGKFPCCYRDQMKIFLQDEVPVVSGSVPFVNVMELTNGINSSVCDAKILLNATFLKYGHNYSCHGFANIPKCGNKMLRIDLLLASSMTGFSFHVGDSRTNNGYKGDASTQENDAEFHSLGYQHLLYGSDKCPDMSMVMSGLLGTTSATIFVGNEYIRVTNNQGYEYELCSKCLFALNGQSDSEGSENEVIFIGLNRIIDSPSHRVGTGVCGAVISWACP</sequence>
<reference evidence="1" key="2">
    <citation type="journal article" date="2021" name="Genome Biol. Evol.">
        <title>Developing a high-quality reference genome for a parasitic bivalve with doubly uniparental inheritance (Bivalvia: Unionida).</title>
        <authorList>
            <person name="Smith C.H."/>
        </authorList>
    </citation>
    <scope>NUCLEOTIDE SEQUENCE</scope>
    <source>
        <strain evidence="1">CHS0354</strain>
        <tissue evidence="1">Mantle</tissue>
    </source>
</reference>
<accession>A0AAE0WE12</accession>
<gene>
    <name evidence="1" type="ORF">CHS0354_011760</name>
</gene>
<dbReference type="AlphaFoldDB" id="A0AAE0WE12"/>
<organism evidence="1 2">
    <name type="scientific">Potamilus streckersoni</name>
    <dbReference type="NCBI Taxonomy" id="2493646"/>
    <lineage>
        <taxon>Eukaryota</taxon>
        <taxon>Metazoa</taxon>
        <taxon>Spiralia</taxon>
        <taxon>Lophotrochozoa</taxon>
        <taxon>Mollusca</taxon>
        <taxon>Bivalvia</taxon>
        <taxon>Autobranchia</taxon>
        <taxon>Heteroconchia</taxon>
        <taxon>Palaeoheterodonta</taxon>
        <taxon>Unionida</taxon>
        <taxon>Unionoidea</taxon>
        <taxon>Unionidae</taxon>
        <taxon>Ambleminae</taxon>
        <taxon>Lampsilini</taxon>
        <taxon>Potamilus</taxon>
    </lineage>
</organism>
<dbReference type="EMBL" id="JAEAOA010000720">
    <property type="protein sequence ID" value="KAK3609930.1"/>
    <property type="molecule type" value="Genomic_DNA"/>
</dbReference>